<dbReference type="Pfam" id="PF20516">
    <property type="entry name" value="PDDEXK_12"/>
    <property type="match status" value="1"/>
</dbReference>
<evidence type="ECO:0000259" key="2">
    <source>
        <dbReference type="Pfam" id="PF20516"/>
    </source>
</evidence>
<feature type="compositionally biased region" description="Basic and acidic residues" evidence="1">
    <location>
        <begin position="115"/>
        <end position="131"/>
    </location>
</feature>
<evidence type="ECO:0000313" key="4">
    <source>
        <dbReference type="Proteomes" id="UP000054516"/>
    </source>
</evidence>
<feature type="compositionally biased region" description="Low complexity" evidence="1">
    <location>
        <begin position="132"/>
        <end position="145"/>
    </location>
</feature>
<proteinExistence type="predicted"/>
<feature type="region of interest" description="Disordered" evidence="1">
    <location>
        <begin position="28"/>
        <end position="156"/>
    </location>
</feature>
<evidence type="ECO:0000256" key="1">
    <source>
        <dbReference type="SAM" id="MobiDB-lite"/>
    </source>
</evidence>
<dbReference type="EMBL" id="DF977478">
    <property type="protein sequence ID" value="GAP88694.1"/>
    <property type="molecule type" value="Genomic_DNA"/>
</dbReference>
<accession>A0A1W2TKB2</accession>
<dbReference type="OrthoDB" id="4161186at2759"/>
<sequence length="498" mass="55488">MNRCQSPPSPAREYINFQLVEDWLQELLDKDRDNEKPDTRRKRAAYRMSSSPSTRRTPSPTKRRRIHEGDENGEAPIDDGGFGQDLDSRDIATSRPNRILPERNKSDLLHTPAASDKELNRVGDGRHRDTLSDTSSVSRRSGRSSPAKREVAMRNANDLPLQRVPLKELLALPSADPATTLLVKDLSTIRQKIGILPRALKPLLESQESIDDPLNDTMFYTNLTAAAGSSVDCDNNLEFQHRRLLRICKSSLQCSDPARQVHEAEWNDKVHAPILELALDVNRGSDESLVFHNVTDSRIAARFRDSSALLKDNMVDYGVFLAPAVPSPLGSLIASFTASSLSLAQFNALESFEVDRPLAIAIETKRPRGGDANAPSQLANFARAHFRVARYLFRPSNRDIGISESLTSVMQPSRVTKPIARSLMLPLIEVIGSSWRISFAILDVDRVLISSDLAMGSTDQISDCYVLFQSLLRLAQWVESECTAWWTAHLQASQGQAR</sequence>
<gene>
    <name evidence="3" type="ORF">SAMD00023353_3300060</name>
</gene>
<organism evidence="3">
    <name type="scientific">Rosellinia necatrix</name>
    <name type="common">White root-rot fungus</name>
    <dbReference type="NCBI Taxonomy" id="77044"/>
    <lineage>
        <taxon>Eukaryota</taxon>
        <taxon>Fungi</taxon>
        <taxon>Dikarya</taxon>
        <taxon>Ascomycota</taxon>
        <taxon>Pezizomycotina</taxon>
        <taxon>Sordariomycetes</taxon>
        <taxon>Xylariomycetidae</taxon>
        <taxon>Xylariales</taxon>
        <taxon>Xylariaceae</taxon>
        <taxon>Rosellinia</taxon>
    </lineage>
</organism>
<evidence type="ECO:0000313" key="3">
    <source>
        <dbReference type="EMBL" id="GAP88694.1"/>
    </source>
</evidence>
<feature type="compositionally biased region" description="Basic and acidic residues" evidence="1">
    <location>
        <begin position="28"/>
        <end position="38"/>
    </location>
</feature>
<feature type="compositionally biased region" description="Low complexity" evidence="1">
    <location>
        <begin position="49"/>
        <end position="60"/>
    </location>
</feature>
<protein>
    <recommendedName>
        <fullName evidence="2">PD-(D/E)XK nuclease-like domain-containing protein</fullName>
    </recommendedName>
</protein>
<dbReference type="AlphaFoldDB" id="A0A1W2TKB2"/>
<name>A0A1W2TKB2_ROSNE</name>
<reference evidence="3" key="1">
    <citation type="submission" date="2016-03" db="EMBL/GenBank/DDBJ databases">
        <title>Draft genome sequence of Rosellinia necatrix.</title>
        <authorList>
            <person name="Kanematsu S."/>
        </authorList>
    </citation>
    <scope>NUCLEOTIDE SEQUENCE [LARGE SCALE GENOMIC DNA]</scope>
    <source>
        <strain evidence="3">W97</strain>
    </source>
</reference>
<dbReference type="Proteomes" id="UP000054516">
    <property type="component" value="Unassembled WGS sequence"/>
</dbReference>
<feature type="domain" description="PD-(D/E)XK nuclease-like" evidence="2">
    <location>
        <begin position="226"/>
        <end position="482"/>
    </location>
</feature>
<dbReference type="InterPro" id="IPR046797">
    <property type="entry name" value="PDDEXK_12"/>
</dbReference>
<keyword evidence="4" id="KW-1185">Reference proteome</keyword>